<dbReference type="AlphaFoldDB" id="A0A172ZMX4"/>
<reference evidence="6" key="1">
    <citation type="submission" date="2015-10" db="EMBL/GenBank/DDBJ databases">
        <title>Genome of Paenibacillus bovis sp. nov.</title>
        <authorList>
            <person name="Wu Z."/>
            <person name="Gao C."/>
            <person name="Liu Z."/>
            <person name="Zheng H."/>
        </authorList>
    </citation>
    <scope>NUCLEOTIDE SEQUENCE [LARGE SCALE GENOMIC DNA]</scope>
    <source>
        <strain evidence="6">BD3526</strain>
    </source>
</reference>
<dbReference type="GO" id="GO:0003700">
    <property type="term" value="F:DNA-binding transcription factor activity"/>
    <property type="evidence" value="ECO:0007669"/>
    <property type="project" value="InterPro"/>
</dbReference>
<proteinExistence type="predicted"/>
<dbReference type="KEGG" id="pbv:AR543_21600"/>
<dbReference type="PROSITE" id="PS01117">
    <property type="entry name" value="HTH_MARR_1"/>
    <property type="match status" value="1"/>
</dbReference>
<evidence type="ECO:0000313" key="5">
    <source>
        <dbReference type="EMBL" id="ANF98948.1"/>
    </source>
</evidence>
<evidence type="ECO:0000256" key="2">
    <source>
        <dbReference type="ARBA" id="ARBA00023125"/>
    </source>
</evidence>
<keyword evidence="6" id="KW-1185">Reference proteome</keyword>
<dbReference type="SUPFAM" id="SSF46785">
    <property type="entry name" value="Winged helix' DNA-binding domain"/>
    <property type="match status" value="1"/>
</dbReference>
<keyword evidence="2" id="KW-0238">DNA-binding</keyword>
<gene>
    <name evidence="5" type="ORF">AR543_21600</name>
</gene>
<protein>
    <submittedName>
        <fullName evidence="5">MarR family transcriptional regulator</fullName>
    </submittedName>
</protein>
<dbReference type="Pfam" id="PF01047">
    <property type="entry name" value="MarR"/>
    <property type="match status" value="1"/>
</dbReference>
<evidence type="ECO:0000313" key="6">
    <source>
        <dbReference type="Proteomes" id="UP000078148"/>
    </source>
</evidence>
<dbReference type="EMBL" id="CP013023">
    <property type="protein sequence ID" value="ANF98948.1"/>
    <property type="molecule type" value="Genomic_DNA"/>
</dbReference>
<evidence type="ECO:0000256" key="1">
    <source>
        <dbReference type="ARBA" id="ARBA00023015"/>
    </source>
</evidence>
<reference evidence="5 6" key="2">
    <citation type="journal article" date="2016" name="Int. J. Syst. Evol. Microbiol.">
        <title>Paenibacillus bovis sp. nov., isolated from raw yak (Bos grunniens) milk.</title>
        <authorList>
            <person name="Gao C."/>
            <person name="Han J."/>
            <person name="Liu Z."/>
            <person name="Xu X."/>
            <person name="Hang F."/>
            <person name="Wu Z."/>
        </authorList>
    </citation>
    <scope>NUCLEOTIDE SEQUENCE [LARGE SCALE GENOMIC DNA]</scope>
    <source>
        <strain evidence="5 6">BD3526</strain>
    </source>
</reference>
<dbReference type="SMART" id="SM00347">
    <property type="entry name" value="HTH_MARR"/>
    <property type="match status" value="1"/>
</dbReference>
<dbReference type="Gene3D" id="1.10.10.10">
    <property type="entry name" value="Winged helix-like DNA-binding domain superfamily/Winged helix DNA-binding domain"/>
    <property type="match status" value="1"/>
</dbReference>
<dbReference type="OrthoDB" id="162531at2"/>
<sequence length="170" mass="19453">MDFDMRDLPTREMLQKFSERIPEIDITATEAMLLFLRTSSNIFRVSTQRYEQYGISSGKFALLILLYRYQDTGLLATELAERAGITKATVTGLIERMERDGLVSRQDHPSDRRMSIIHLTDEGTSLMNDLLPIHFTSTSRIMSHLSEAEREILLGLMQKIQLGISEAEKI</sequence>
<evidence type="ECO:0000259" key="4">
    <source>
        <dbReference type="PROSITE" id="PS50995"/>
    </source>
</evidence>
<dbReference type="PANTHER" id="PTHR42756:SF1">
    <property type="entry name" value="TRANSCRIPTIONAL REPRESSOR OF EMRAB OPERON"/>
    <property type="match status" value="1"/>
</dbReference>
<keyword evidence="3" id="KW-0804">Transcription</keyword>
<feature type="domain" description="HTH marR-type" evidence="4">
    <location>
        <begin position="28"/>
        <end position="162"/>
    </location>
</feature>
<accession>A0A172ZMX4</accession>
<dbReference type="GO" id="GO:0003677">
    <property type="term" value="F:DNA binding"/>
    <property type="evidence" value="ECO:0007669"/>
    <property type="project" value="UniProtKB-KW"/>
</dbReference>
<keyword evidence="1" id="KW-0805">Transcription regulation</keyword>
<dbReference type="InterPro" id="IPR023187">
    <property type="entry name" value="Tscrpt_reg_MarR-type_CS"/>
</dbReference>
<evidence type="ECO:0000256" key="3">
    <source>
        <dbReference type="ARBA" id="ARBA00023163"/>
    </source>
</evidence>
<dbReference type="PANTHER" id="PTHR42756">
    <property type="entry name" value="TRANSCRIPTIONAL REGULATOR, MARR"/>
    <property type="match status" value="1"/>
</dbReference>
<dbReference type="STRING" id="1616788.AR543_21600"/>
<dbReference type="Proteomes" id="UP000078148">
    <property type="component" value="Chromosome"/>
</dbReference>
<dbReference type="InterPro" id="IPR036388">
    <property type="entry name" value="WH-like_DNA-bd_sf"/>
</dbReference>
<dbReference type="PROSITE" id="PS50995">
    <property type="entry name" value="HTH_MARR_2"/>
    <property type="match status" value="1"/>
</dbReference>
<dbReference type="InterPro" id="IPR000835">
    <property type="entry name" value="HTH_MarR-typ"/>
</dbReference>
<dbReference type="InterPro" id="IPR036390">
    <property type="entry name" value="WH_DNA-bd_sf"/>
</dbReference>
<dbReference type="PRINTS" id="PR00598">
    <property type="entry name" value="HTHMARR"/>
</dbReference>
<name>A0A172ZMX4_9BACL</name>
<organism evidence="5 6">
    <name type="scientific">Paenibacillus bovis</name>
    <dbReference type="NCBI Taxonomy" id="1616788"/>
    <lineage>
        <taxon>Bacteria</taxon>
        <taxon>Bacillati</taxon>
        <taxon>Bacillota</taxon>
        <taxon>Bacilli</taxon>
        <taxon>Bacillales</taxon>
        <taxon>Paenibacillaceae</taxon>
        <taxon>Paenibacillus</taxon>
    </lineage>
</organism>